<evidence type="ECO:0000256" key="3">
    <source>
        <dbReference type="RuleBase" id="RU361235"/>
    </source>
</evidence>
<evidence type="ECO:0000256" key="1">
    <source>
        <dbReference type="ARBA" id="ARBA00005964"/>
    </source>
</evidence>
<evidence type="ECO:0000259" key="4">
    <source>
        <dbReference type="Pfam" id="PF00135"/>
    </source>
</evidence>
<dbReference type="AlphaFoldDB" id="A0A9N9Z8C5"/>
<protein>
    <recommendedName>
        <fullName evidence="3">Carboxylic ester hydrolase</fullName>
        <ecNumber evidence="3">3.1.1.-</ecNumber>
    </recommendedName>
</protein>
<dbReference type="Proteomes" id="UP000775872">
    <property type="component" value="Unassembled WGS sequence"/>
</dbReference>
<dbReference type="InterPro" id="IPR002018">
    <property type="entry name" value="CarbesteraseB"/>
</dbReference>
<reference evidence="5" key="1">
    <citation type="submission" date="2021-10" db="EMBL/GenBank/DDBJ databases">
        <authorList>
            <person name="Piombo E."/>
        </authorList>
    </citation>
    <scope>NUCLEOTIDE SEQUENCE</scope>
</reference>
<dbReference type="OrthoDB" id="3200163at2759"/>
<name>A0A9N9Z8C5_9HYPO</name>
<dbReference type="InterPro" id="IPR050654">
    <property type="entry name" value="AChE-related_enzymes"/>
</dbReference>
<dbReference type="Pfam" id="PF00135">
    <property type="entry name" value="COesterase"/>
    <property type="match status" value="1"/>
</dbReference>
<accession>A0A9N9Z8C5</accession>
<keyword evidence="2 3" id="KW-0378">Hydrolase</keyword>
<evidence type="ECO:0000313" key="5">
    <source>
        <dbReference type="EMBL" id="CAH0051360.1"/>
    </source>
</evidence>
<organism evidence="5 6">
    <name type="scientific">Clonostachys solani</name>
    <dbReference type="NCBI Taxonomy" id="160281"/>
    <lineage>
        <taxon>Eukaryota</taxon>
        <taxon>Fungi</taxon>
        <taxon>Dikarya</taxon>
        <taxon>Ascomycota</taxon>
        <taxon>Pezizomycotina</taxon>
        <taxon>Sordariomycetes</taxon>
        <taxon>Hypocreomycetidae</taxon>
        <taxon>Hypocreales</taxon>
        <taxon>Bionectriaceae</taxon>
        <taxon>Clonostachys</taxon>
    </lineage>
</organism>
<dbReference type="EMBL" id="CABFOC020000040">
    <property type="protein sequence ID" value="CAH0051360.1"/>
    <property type="molecule type" value="Genomic_DNA"/>
</dbReference>
<dbReference type="PANTHER" id="PTHR43918:SF4">
    <property type="entry name" value="CARBOXYLIC ESTER HYDROLASE"/>
    <property type="match status" value="1"/>
</dbReference>
<dbReference type="SUPFAM" id="SSF53474">
    <property type="entry name" value="alpha/beta-Hydrolases"/>
    <property type="match status" value="1"/>
</dbReference>
<feature type="domain" description="Carboxylesterase type B" evidence="4">
    <location>
        <begin position="7"/>
        <end position="316"/>
    </location>
</feature>
<sequence length="380" mass="41561">MEAAGYKANNGLDDQKLALRWIKLHISEFGGDPERVTVLGESAGAASGCFHLHSSEPLFDQLIALSGSSQQRLRSKEQAEVTYRSVVEAIGATTLPPKEQLQKILHVPGEELVSTIGRKFPIGPLIDGDIIPRGTTFSALRNPVEATRLFPGIFRCRRAVLGDCQMDGMAFASRVAARQDNLQKTLLSSLHAVFDPINQKIAKDIASAYGLDDQALSNEGEDLKPVLHFGGDVMFALPAREIAQAFSVSAVPGTKAFLCHFNAPNPWEGPWKGHSTHILDISFALLNYNGVLLDAQRLCAERYARDIITFVNGGEPWPPYETGGRMVYDAPAQGTEDESCYVPRGSSENTGRREALYKIVGEAMFDKLVDVWMLFMAGPK</sequence>
<comment type="caution">
    <text evidence="5">The sequence shown here is derived from an EMBL/GenBank/DDBJ whole genome shotgun (WGS) entry which is preliminary data.</text>
</comment>
<dbReference type="EC" id="3.1.1.-" evidence="3"/>
<dbReference type="PROSITE" id="PS00122">
    <property type="entry name" value="CARBOXYLESTERASE_B_1"/>
    <property type="match status" value="1"/>
</dbReference>
<keyword evidence="6" id="KW-1185">Reference proteome</keyword>
<comment type="similarity">
    <text evidence="1 3">Belongs to the type-B carboxylesterase/lipase family.</text>
</comment>
<dbReference type="GO" id="GO:0052689">
    <property type="term" value="F:carboxylic ester hydrolase activity"/>
    <property type="evidence" value="ECO:0007669"/>
    <property type="project" value="TreeGrafter"/>
</dbReference>
<evidence type="ECO:0000313" key="6">
    <source>
        <dbReference type="Proteomes" id="UP000775872"/>
    </source>
</evidence>
<dbReference type="Gene3D" id="3.40.50.1820">
    <property type="entry name" value="alpha/beta hydrolase"/>
    <property type="match status" value="1"/>
</dbReference>
<dbReference type="InterPro" id="IPR019826">
    <property type="entry name" value="Carboxylesterase_B_AS"/>
</dbReference>
<proteinExistence type="inferred from homology"/>
<dbReference type="PANTHER" id="PTHR43918">
    <property type="entry name" value="ACETYLCHOLINESTERASE"/>
    <property type="match status" value="1"/>
</dbReference>
<dbReference type="InterPro" id="IPR029058">
    <property type="entry name" value="AB_hydrolase_fold"/>
</dbReference>
<gene>
    <name evidence="5" type="ORF">CSOL1703_00014682</name>
</gene>
<evidence type="ECO:0000256" key="2">
    <source>
        <dbReference type="ARBA" id="ARBA00022801"/>
    </source>
</evidence>